<feature type="region of interest" description="Disordered" evidence="1">
    <location>
        <begin position="1"/>
        <end position="26"/>
    </location>
</feature>
<dbReference type="EMBL" id="CP061800">
    <property type="protein sequence ID" value="QTA86823.1"/>
    <property type="molecule type" value="Genomic_DNA"/>
</dbReference>
<keyword evidence="3" id="KW-1185">Reference proteome</keyword>
<sequence length="59" mass="6461">MPGKKPGFFSGMMPLRQRKKPGFSAAHRKKRCIKNFCSGTYLLIITELGEAGKAPYASG</sequence>
<proteinExistence type="predicted"/>
<dbReference type="AlphaFoldDB" id="A0A975BKJ5"/>
<protein>
    <submittedName>
        <fullName evidence="2">Uncharacterized protein</fullName>
    </submittedName>
</protein>
<reference evidence="2" key="1">
    <citation type="journal article" date="2021" name="Microb. Physiol.">
        <title>Proteogenomic Insights into the Physiology of Marine, Sulfate-Reducing, Filamentous Desulfonema limicola and Desulfonema magnum.</title>
        <authorList>
            <person name="Schnaars V."/>
            <person name="Wohlbrand L."/>
            <person name="Scheve S."/>
            <person name="Hinrichs C."/>
            <person name="Reinhardt R."/>
            <person name="Rabus R."/>
        </authorList>
    </citation>
    <scope>NUCLEOTIDE SEQUENCE</scope>
    <source>
        <strain evidence="2">4be13</strain>
    </source>
</reference>
<accession>A0A975BKJ5</accession>
<evidence type="ECO:0000313" key="2">
    <source>
        <dbReference type="EMBL" id="QTA86823.1"/>
    </source>
</evidence>
<organism evidence="2 3">
    <name type="scientific">Desulfonema magnum</name>
    <dbReference type="NCBI Taxonomy" id="45655"/>
    <lineage>
        <taxon>Bacteria</taxon>
        <taxon>Pseudomonadati</taxon>
        <taxon>Thermodesulfobacteriota</taxon>
        <taxon>Desulfobacteria</taxon>
        <taxon>Desulfobacterales</taxon>
        <taxon>Desulfococcaceae</taxon>
        <taxon>Desulfonema</taxon>
    </lineage>
</organism>
<name>A0A975BKJ5_9BACT</name>
<feature type="compositionally biased region" description="Basic residues" evidence="1">
    <location>
        <begin position="16"/>
        <end position="26"/>
    </location>
</feature>
<evidence type="ECO:0000256" key="1">
    <source>
        <dbReference type="SAM" id="MobiDB-lite"/>
    </source>
</evidence>
<dbReference type="KEGG" id="dmm:dnm_028470"/>
<evidence type="ECO:0000313" key="3">
    <source>
        <dbReference type="Proteomes" id="UP000663722"/>
    </source>
</evidence>
<dbReference type="Proteomes" id="UP000663722">
    <property type="component" value="Chromosome"/>
</dbReference>
<gene>
    <name evidence="2" type="ORF">dnm_028470</name>
</gene>